<evidence type="ECO:0000313" key="2">
    <source>
        <dbReference type="Proteomes" id="UP000838821"/>
    </source>
</evidence>
<reference evidence="1" key="1">
    <citation type="submission" date="2022-01" db="EMBL/GenBank/DDBJ databases">
        <authorList>
            <person name="Criscuolo A."/>
        </authorList>
    </citation>
    <scope>NUCLEOTIDE SEQUENCE</scope>
    <source>
        <strain evidence="1">CIP111891</strain>
    </source>
</reference>
<accession>A0ABN8GDB2</accession>
<gene>
    <name evidence="1" type="ORF">PAECIP111891_02155</name>
</gene>
<proteinExistence type="predicted"/>
<keyword evidence="2" id="KW-1185">Reference proteome</keyword>
<sequence>MSQLEGGAPLTRSGVGKRIWDLFETDPGQFKKEVIAYFATAYPGFTVVRAKYPDIYLRDDRRQSL</sequence>
<dbReference type="EMBL" id="CAKMMW010000005">
    <property type="protein sequence ID" value="CAH1202942.1"/>
    <property type="molecule type" value="Genomic_DNA"/>
</dbReference>
<name>A0ABN8GDB2_9BACL</name>
<dbReference type="RefSeq" id="WP_236286978.1">
    <property type="nucleotide sequence ID" value="NZ_CAKMMW010000005.1"/>
</dbReference>
<comment type="caution">
    <text evidence="1">The sequence shown here is derived from an EMBL/GenBank/DDBJ whole genome shotgun (WGS) entry which is preliminary data.</text>
</comment>
<evidence type="ECO:0000313" key="1">
    <source>
        <dbReference type="EMBL" id="CAH1202942.1"/>
    </source>
</evidence>
<dbReference type="Proteomes" id="UP000838821">
    <property type="component" value="Unassembled WGS sequence"/>
</dbReference>
<organism evidence="1 2">
    <name type="scientific">Paenibacillus allorhizoplanae</name>
    <dbReference type="NCBI Taxonomy" id="2905648"/>
    <lineage>
        <taxon>Bacteria</taxon>
        <taxon>Bacillati</taxon>
        <taxon>Bacillota</taxon>
        <taxon>Bacilli</taxon>
        <taxon>Bacillales</taxon>
        <taxon>Paenibacillaceae</taxon>
        <taxon>Paenibacillus</taxon>
    </lineage>
</organism>
<protein>
    <submittedName>
        <fullName evidence="1">Uncharacterized protein</fullName>
    </submittedName>
</protein>